<evidence type="ECO:0000313" key="2">
    <source>
        <dbReference type="Proteomes" id="UP000237105"/>
    </source>
</evidence>
<organism evidence="1 2">
    <name type="scientific">Parasponia andersonii</name>
    <name type="common">Sponia andersonii</name>
    <dbReference type="NCBI Taxonomy" id="3476"/>
    <lineage>
        <taxon>Eukaryota</taxon>
        <taxon>Viridiplantae</taxon>
        <taxon>Streptophyta</taxon>
        <taxon>Embryophyta</taxon>
        <taxon>Tracheophyta</taxon>
        <taxon>Spermatophyta</taxon>
        <taxon>Magnoliopsida</taxon>
        <taxon>eudicotyledons</taxon>
        <taxon>Gunneridae</taxon>
        <taxon>Pentapetalae</taxon>
        <taxon>rosids</taxon>
        <taxon>fabids</taxon>
        <taxon>Rosales</taxon>
        <taxon>Cannabaceae</taxon>
        <taxon>Parasponia</taxon>
    </lineage>
</organism>
<protein>
    <submittedName>
        <fullName evidence="1">Uncharacterized protein</fullName>
    </submittedName>
</protein>
<accession>A0A2P5DED2</accession>
<proteinExistence type="predicted"/>
<sequence length="82" mass="9480">MCRENIRHLRLPHDSIEDLGYPAASPNEANNPPFSINELENTREFSNMYGGEFGYKDYSSEDDSLDNNDFAYDDDCLILIRQ</sequence>
<dbReference type="EMBL" id="JXTB01000043">
    <property type="protein sequence ID" value="PON71654.1"/>
    <property type="molecule type" value="Genomic_DNA"/>
</dbReference>
<dbReference type="Proteomes" id="UP000237105">
    <property type="component" value="Unassembled WGS sequence"/>
</dbReference>
<reference evidence="2" key="1">
    <citation type="submission" date="2016-06" db="EMBL/GenBank/DDBJ databases">
        <title>Parallel loss of symbiosis genes in relatives of nitrogen-fixing non-legume Parasponia.</title>
        <authorList>
            <person name="Van Velzen R."/>
            <person name="Holmer R."/>
            <person name="Bu F."/>
            <person name="Rutten L."/>
            <person name="Van Zeijl A."/>
            <person name="Liu W."/>
            <person name="Santuari L."/>
            <person name="Cao Q."/>
            <person name="Sharma T."/>
            <person name="Shen D."/>
            <person name="Roswanjaya Y."/>
            <person name="Wardhani T."/>
            <person name="Kalhor M.S."/>
            <person name="Jansen J."/>
            <person name="Van den Hoogen J."/>
            <person name="Gungor B."/>
            <person name="Hartog M."/>
            <person name="Hontelez J."/>
            <person name="Verver J."/>
            <person name="Yang W.-C."/>
            <person name="Schijlen E."/>
            <person name="Repin R."/>
            <person name="Schilthuizen M."/>
            <person name="Schranz E."/>
            <person name="Heidstra R."/>
            <person name="Miyata K."/>
            <person name="Fedorova E."/>
            <person name="Kohlen W."/>
            <person name="Bisseling T."/>
            <person name="Smit S."/>
            <person name="Geurts R."/>
        </authorList>
    </citation>
    <scope>NUCLEOTIDE SEQUENCE [LARGE SCALE GENOMIC DNA]</scope>
    <source>
        <strain evidence="2">cv. WU1-14</strain>
    </source>
</reference>
<gene>
    <name evidence="1" type="ORF">PanWU01x14_071090</name>
</gene>
<evidence type="ECO:0000313" key="1">
    <source>
        <dbReference type="EMBL" id="PON71654.1"/>
    </source>
</evidence>
<comment type="caution">
    <text evidence="1">The sequence shown here is derived from an EMBL/GenBank/DDBJ whole genome shotgun (WGS) entry which is preliminary data.</text>
</comment>
<name>A0A2P5DED2_PARAD</name>
<keyword evidence="2" id="KW-1185">Reference proteome</keyword>
<dbReference type="AlphaFoldDB" id="A0A2P5DED2"/>